<dbReference type="InterPro" id="IPR016161">
    <property type="entry name" value="Ald_DH/histidinol_DH"/>
</dbReference>
<protein>
    <submittedName>
        <fullName evidence="3">Methylmalonate-semialdehyde dehydrogenase</fullName>
    </submittedName>
</protein>
<organism evidence="3 4">
    <name type="scientific">Xanthomonas arboricola pv. pruni str. MAFF 311562</name>
    <dbReference type="NCBI Taxonomy" id="1414836"/>
    <lineage>
        <taxon>Bacteria</taxon>
        <taxon>Pseudomonadati</taxon>
        <taxon>Pseudomonadota</taxon>
        <taxon>Gammaproteobacteria</taxon>
        <taxon>Lysobacterales</taxon>
        <taxon>Lysobacteraceae</taxon>
        <taxon>Xanthomonas</taxon>
    </lineage>
</organism>
<evidence type="ECO:0000256" key="1">
    <source>
        <dbReference type="ARBA" id="ARBA00009986"/>
    </source>
</evidence>
<dbReference type="AlphaFoldDB" id="W4S4Q2"/>
<dbReference type="PANTHER" id="PTHR43866">
    <property type="entry name" value="MALONATE-SEMIALDEHYDE DEHYDROGENASE"/>
    <property type="match status" value="1"/>
</dbReference>
<comment type="similarity">
    <text evidence="1">Belongs to the aldehyde dehydrogenase family.</text>
</comment>
<dbReference type="GO" id="GO:0004491">
    <property type="term" value="F:methylmalonate-semialdehyde dehydrogenase (acylating, NAD) activity"/>
    <property type="evidence" value="ECO:0007669"/>
    <property type="project" value="InterPro"/>
</dbReference>
<comment type="caution">
    <text evidence="3">The sequence shown here is derived from an EMBL/GenBank/DDBJ whole genome shotgun (WGS) entry which is preliminary data.</text>
</comment>
<name>W4S4Q2_9XANT</name>
<dbReference type="InterPro" id="IPR016163">
    <property type="entry name" value="Ald_DH_C"/>
</dbReference>
<evidence type="ECO:0000259" key="2">
    <source>
        <dbReference type="Pfam" id="PF00171"/>
    </source>
</evidence>
<dbReference type="Gene3D" id="3.40.309.10">
    <property type="entry name" value="Aldehyde Dehydrogenase, Chain A, domain 2"/>
    <property type="match status" value="1"/>
</dbReference>
<evidence type="ECO:0000313" key="4">
    <source>
        <dbReference type="Proteomes" id="UP000019143"/>
    </source>
</evidence>
<reference evidence="3 4" key="1">
    <citation type="submission" date="2014-01" db="EMBL/GenBank/DDBJ databases">
        <title>Genome sequence and analysis of Xanthomonas arboricola pv. pruni.</title>
        <authorList>
            <person name="Fujikawa T."/>
            <person name="Nakazono-Nagaoka E."/>
        </authorList>
    </citation>
    <scope>NUCLEOTIDE SEQUENCE [LARGE SCALE GENOMIC DNA]</scope>
    <source>
        <strain evidence="4">MAFF 311562</strain>
    </source>
</reference>
<accession>W4S4Q2</accession>
<dbReference type="SUPFAM" id="SSF53720">
    <property type="entry name" value="ALDH-like"/>
    <property type="match status" value="1"/>
</dbReference>
<gene>
    <name evidence="3" type="ORF">XPU_3142</name>
</gene>
<evidence type="ECO:0000313" key="3">
    <source>
        <dbReference type="EMBL" id="GAE51610.1"/>
    </source>
</evidence>
<sequence length="144" mass="15420">MPGFEQGNFVGPTIFSGVRPGMRIYDEEIFGPVLVILEAATLDEAIALVNANPNGNGTALFTQSGAAARRFQEDIDVGQVGINVPIPVPVPLFSFTGSRASKLGDLGPYGKQVVMFYTQTKTVTARWFDDETLGHGVNTTISLK</sequence>
<dbReference type="PANTHER" id="PTHR43866:SF3">
    <property type="entry name" value="METHYLMALONATE-SEMIALDEHYDE DEHYDROGENASE [ACYLATING], MITOCHONDRIAL"/>
    <property type="match status" value="1"/>
</dbReference>
<dbReference type="Proteomes" id="UP000019143">
    <property type="component" value="Unassembled WGS sequence"/>
</dbReference>
<dbReference type="Pfam" id="PF00171">
    <property type="entry name" value="Aldedh"/>
    <property type="match status" value="1"/>
</dbReference>
<feature type="domain" description="Aldehyde dehydrogenase" evidence="2">
    <location>
        <begin position="3"/>
        <end position="123"/>
    </location>
</feature>
<dbReference type="GO" id="GO:0006574">
    <property type="term" value="P:L-valine catabolic process"/>
    <property type="evidence" value="ECO:0007669"/>
    <property type="project" value="TreeGrafter"/>
</dbReference>
<dbReference type="InterPro" id="IPR015590">
    <property type="entry name" value="Aldehyde_DH_dom"/>
</dbReference>
<dbReference type="GO" id="GO:0006210">
    <property type="term" value="P:thymine catabolic process"/>
    <property type="evidence" value="ECO:0007669"/>
    <property type="project" value="TreeGrafter"/>
</dbReference>
<dbReference type="InterPro" id="IPR010061">
    <property type="entry name" value="MeMal-semiAld_DH"/>
</dbReference>
<proteinExistence type="inferred from homology"/>
<dbReference type="EMBL" id="BAVB01000307">
    <property type="protein sequence ID" value="GAE51610.1"/>
    <property type="molecule type" value="Genomic_DNA"/>
</dbReference>